<name>A0A7R8VYT5_TIMDO</name>
<reference evidence="1" key="1">
    <citation type="submission" date="2020-11" db="EMBL/GenBank/DDBJ databases">
        <authorList>
            <person name="Tran Van P."/>
        </authorList>
    </citation>
    <scope>NUCLEOTIDE SEQUENCE</scope>
</reference>
<dbReference type="AlphaFoldDB" id="A0A7R8VYT5"/>
<dbReference type="EMBL" id="OA599197">
    <property type="protein sequence ID" value="CAD7207353.1"/>
    <property type="molecule type" value="Genomic_DNA"/>
</dbReference>
<sequence>MVQLIRTGHSVTHQGKTVNKHSNLHGAYLKHSRVTIIVITQAA</sequence>
<accession>A0A7R8VYT5</accession>
<proteinExistence type="predicted"/>
<organism evidence="1">
    <name type="scientific">Timema douglasi</name>
    <name type="common">Walking stick</name>
    <dbReference type="NCBI Taxonomy" id="61478"/>
    <lineage>
        <taxon>Eukaryota</taxon>
        <taxon>Metazoa</taxon>
        <taxon>Ecdysozoa</taxon>
        <taxon>Arthropoda</taxon>
        <taxon>Hexapoda</taxon>
        <taxon>Insecta</taxon>
        <taxon>Pterygota</taxon>
        <taxon>Neoptera</taxon>
        <taxon>Polyneoptera</taxon>
        <taxon>Phasmatodea</taxon>
        <taxon>Timematodea</taxon>
        <taxon>Timematoidea</taxon>
        <taxon>Timematidae</taxon>
        <taxon>Timema</taxon>
    </lineage>
</organism>
<evidence type="ECO:0000313" key="1">
    <source>
        <dbReference type="EMBL" id="CAD7207353.1"/>
    </source>
</evidence>
<protein>
    <submittedName>
        <fullName evidence="1">Uncharacterized protein</fullName>
    </submittedName>
</protein>
<gene>
    <name evidence="1" type="ORF">TDIB3V08_LOCUS13501</name>
</gene>